<protein>
    <submittedName>
        <fullName evidence="2">Uncharacterized protein</fullName>
    </submittedName>
</protein>
<dbReference type="InParanoid" id="E2A601"/>
<accession>E2A601</accession>
<organism evidence="3">
    <name type="scientific">Camponotus floridanus</name>
    <name type="common">Florida carpenter ant</name>
    <dbReference type="NCBI Taxonomy" id="104421"/>
    <lineage>
        <taxon>Eukaryota</taxon>
        <taxon>Metazoa</taxon>
        <taxon>Ecdysozoa</taxon>
        <taxon>Arthropoda</taxon>
        <taxon>Hexapoda</taxon>
        <taxon>Insecta</taxon>
        <taxon>Pterygota</taxon>
        <taxon>Neoptera</taxon>
        <taxon>Endopterygota</taxon>
        <taxon>Hymenoptera</taxon>
        <taxon>Apocrita</taxon>
        <taxon>Aculeata</taxon>
        <taxon>Formicoidea</taxon>
        <taxon>Formicidae</taxon>
        <taxon>Formicinae</taxon>
        <taxon>Camponotus</taxon>
    </lineage>
</organism>
<proteinExistence type="predicted"/>
<evidence type="ECO:0000313" key="3">
    <source>
        <dbReference type="Proteomes" id="UP000000311"/>
    </source>
</evidence>
<sequence>MATSPMTLALTYNVREPHKTATSANHAPVRRKREKCQQRDSTLNLLRLTTTKFSMIIYAVLSGGSGFSYMIISLGDLLQNTPKNEYNNIPAATPDATTPRQYPTFSGPSESQHFGRSAGSCGGIPPSTPKDGRVKVGKHIKVDVFKQTHQHATHTDDSDKEIAVKQLKGNTSAQRSTSIHAKATDRRWTTRQCKTTNHQQRQQSSKATQ</sequence>
<dbReference type="EMBL" id="GL437091">
    <property type="protein sequence ID" value="EFN71135.1"/>
    <property type="molecule type" value="Genomic_DNA"/>
</dbReference>
<gene>
    <name evidence="2" type="ORF">EAG_10661</name>
</gene>
<reference evidence="2 3" key="1">
    <citation type="journal article" date="2010" name="Science">
        <title>Genomic comparison of the ants Camponotus floridanus and Harpegnathos saltator.</title>
        <authorList>
            <person name="Bonasio R."/>
            <person name="Zhang G."/>
            <person name="Ye C."/>
            <person name="Mutti N.S."/>
            <person name="Fang X."/>
            <person name="Qin N."/>
            <person name="Donahue G."/>
            <person name="Yang P."/>
            <person name="Li Q."/>
            <person name="Li C."/>
            <person name="Zhang P."/>
            <person name="Huang Z."/>
            <person name="Berger S.L."/>
            <person name="Reinberg D."/>
            <person name="Wang J."/>
            <person name="Liebig J."/>
        </authorList>
    </citation>
    <scope>NUCLEOTIDE SEQUENCE [LARGE SCALE GENOMIC DNA]</scope>
    <source>
        <strain evidence="3">C129</strain>
    </source>
</reference>
<keyword evidence="3" id="KW-1185">Reference proteome</keyword>
<feature type="compositionally biased region" description="Polar residues" evidence="1">
    <location>
        <begin position="168"/>
        <end position="179"/>
    </location>
</feature>
<dbReference type="Proteomes" id="UP000000311">
    <property type="component" value="Unassembled WGS sequence"/>
</dbReference>
<evidence type="ECO:0000313" key="2">
    <source>
        <dbReference type="EMBL" id="EFN71135.1"/>
    </source>
</evidence>
<name>E2A601_CAMFO</name>
<feature type="compositionally biased region" description="Polar residues" evidence="1">
    <location>
        <begin position="190"/>
        <end position="209"/>
    </location>
</feature>
<dbReference type="AlphaFoldDB" id="E2A601"/>
<evidence type="ECO:0000256" key="1">
    <source>
        <dbReference type="SAM" id="MobiDB-lite"/>
    </source>
</evidence>
<feature type="region of interest" description="Disordered" evidence="1">
    <location>
        <begin position="90"/>
        <end position="134"/>
    </location>
</feature>
<feature type="region of interest" description="Disordered" evidence="1">
    <location>
        <begin position="168"/>
        <end position="209"/>
    </location>
</feature>
<feature type="compositionally biased region" description="Polar residues" evidence="1">
    <location>
        <begin position="95"/>
        <end position="114"/>
    </location>
</feature>